<protein>
    <recommendedName>
        <fullName evidence="5">Thermonuclease family protein</fullName>
    </recommendedName>
</protein>
<evidence type="ECO:0000256" key="2">
    <source>
        <dbReference type="SAM" id="SignalP"/>
    </source>
</evidence>
<keyword evidence="4" id="KW-1185">Reference proteome</keyword>
<dbReference type="Proteomes" id="UP000219182">
    <property type="component" value="Unassembled WGS sequence"/>
</dbReference>
<feature type="chain" id="PRO_5018246012" description="Thermonuclease family protein" evidence="2">
    <location>
        <begin position="22"/>
        <end position="286"/>
    </location>
</feature>
<proteinExistence type="predicted"/>
<evidence type="ECO:0000313" key="4">
    <source>
        <dbReference type="Proteomes" id="UP000219182"/>
    </source>
</evidence>
<dbReference type="EMBL" id="NWQG01000045">
    <property type="protein sequence ID" value="PDQ21496.1"/>
    <property type="molecule type" value="Genomic_DNA"/>
</dbReference>
<sequence length="286" mass="29851">MRPLHAAVAMLVLLAMGTAIVAGGRAVRRDEDASAGNHVQAGLEARSDMPAATAIPKQQAAKPEAHSRAIDPEIIAHPQLQAEELQRVEPRAPLSELALAGPPKPPKTKMPDDWNGTKLFQPVATAAGVIEAKGYSVAVSGIDIVRQDETCTDGGKSWACGIRARTAFRAFLRGRAVVCTVPPEGGRDLIAAECRVGKQDIGQWLIENGWARAAEGSPYVEAGEKAREARKGIFGPAPILSGLLPVPAVVAAPAATQPILDPSATTATPSTETTATPPVDQPEPSE</sequence>
<evidence type="ECO:0000313" key="3">
    <source>
        <dbReference type="EMBL" id="PDQ21496.1"/>
    </source>
</evidence>
<accession>A0A2A6FIL4</accession>
<dbReference type="SUPFAM" id="SSF50199">
    <property type="entry name" value="Staphylococcal nuclease"/>
    <property type="match status" value="1"/>
</dbReference>
<feature type="signal peptide" evidence="2">
    <location>
        <begin position="1"/>
        <end position="21"/>
    </location>
</feature>
<feature type="region of interest" description="Disordered" evidence="1">
    <location>
        <begin position="29"/>
        <end position="66"/>
    </location>
</feature>
<organism evidence="3 4">
    <name type="scientific">Mesorhizobium sanjuanii</name>
    <dbReference type="NCBI Taxonomy" id="2037900"/>
    <lineage>
        <taxon>Bacteria</taxon>
        <taxon>Pseudomonadati</taxon>
        <taxon>Pseudomonadota</taxon>
        <taxon>Alphaproteobacteria</taxon>
        <taxon>Hyphomicrobiales</taxon>
        <taxon>Phyllobacteriaceae</taxon>
        <taxon>Mesorhizobium</taxon>
    </lineage>
</organism>
<reference evidence="3 4" key="1">
    <citation type="submission" date="2017-09" db="EMBL/GenBank/DDBJ databases">
        <title>Mesorhizobum sanjuanii sp. nov. isolated from nodules of Lotus tenuis in saline-alkaline lowlands of Flooding Pampa.</title>
        <authorList>
            <person name="Sannazzaro A.I."/>
            <person name="Torres Tejerizo G.A."/>
            <person name="Fontana F."/>
            <person name="Cumpa Velazquez L.M."/>
            <person name="Hansen L."/>
            <person name="Pistorio M."/>
            <person name="Estrella M.J."/>
        </authorList>
    </citation>
    <scope>NUCLEOTIDE SEQUENCE [LARGE SCALE GENOMIC DNA]</scope>
    <source>
        <strain evidence="3 4">BSA136</strain>
    </source>
</reference>
<keyword evidence="2" id="KW-0732">Signal</keyword>
<dbReference type="AlphaFoldDB" id="A0A2A6FIL4"/>
<dbReference type="RefSeq" id="WP_097572859.1">
    <property type="nucleotide sequence ID" value="NZ_NWQG01000045.1"/>
</dbReference>
<dbReference type="Gene3D" id="2.40.50.90">
    <property type="match status" value="1"/>
</dbReference>
<feature type="region of interest" description="Disordered" evidence="1">
    <location>
        <begin position="257"/>
        <end position="286"/>
    </location>
</feature>
<dbReference type="InterPro" id="IPR035437">
    <property type="entry name" value="SNase_OB-fold_sf"/>
</dbReference>
<evidence type="ECO:0008006" key="5">
    <source>
        <dbReference type="Google" id="ProtNLM"/>
    </source>
</evidence>
<comment type="caution">
    <text evidence="3">The sequence shown here is derived from an EMBL/GenBank/DDBJ whole genome shotgun (WGS) entry which is preliminary data.</text>
</comment>
<name>A0A2A6FIL4_9HYPH</name>
<gene>
    <name evidence="3" type="ORF">CN311_08395</name>
</gene>
<feature type="compositionally biased region" description="Low complexity" evidence="1">
    <location>
        <begin position="262"/>
        <end position="278"/>
    </location>
</feature>
<evidence type="ECO:0000256" key="1">
    <source>
        <dbReference type="SAM" id="MobiDB-lite"/>
    </source>
</evidence>